<dbReference type="Proteomes" id="UP000240509">
    <property type="component" value="Unassembled WGS sequence"/>
</dbReference>
<keyword evidence="6" id="KW-0012">Acyltransferase</keyword>
<dbReference type="InterPro" id="IPR038740">
    <property type="entry name" value="BioF2-like_GNAT_dom"/>
</dbReference>
<dbReference type="InterPro" id="IPR003447">
    <property type="entry name" value="FEMABX"/>
</dbReference>
<dbReference type="OrthoDB" id="9785911at2"/>
<dbReference type="PANTHER" id="PTHR36174">
    <property type="entry name" value="LIPID II:GLYCINE GLYCYLTRANSFERASE"/>
    <property type="match status" value="1"/>
</dbReference>
<keyword evidence="14" id="KW-1185">Reference proteome</keyword>
<protein>
    <recommendedName>
        <fullName evidence="9">Lipid II:glycine glycyltransferase</fullName>
        <ecNumber evidence="8">2.3.2.16</ecNumber>
    </recommendedName>
    <alternativeName>
        <fullName evidence="10">Factor essential for expression of methicillin resistance X</fullName>
    </alternativeName>
</protein>
<dbReference type="GO" id="GO:0009252">
    <property type="term" value="P:peptidoglycan biosynthetic process"/>
    <property type="evidence" value="ECO:0007669"/>
    <property type="project" value="UniProtKB-KW"/>
</dbReference>
<accession>A0A2T4UA06</accession>
<evidence type="ECO:0000256" key="11">
    <source>
        <dbReference type="ARBA" id="ARBA00048654"/>
    </source>
</evidence>
<gene>
    <name evidence="13" type="ORF">C6Y45_02335</name>
</gene>
<proteinExistence type="inferred from homology"/>
<dbReference type="RefSeq" id="WP_107583416.1">
    <property type="nucleotide sequence ID" value="NZ_PZJJ01000002.1"/>
</dbReference>
<keyword evidence="7" id="KW-0961">Cell wall biogenesis/degradation</keyword>
<dbReference type="GO" id="GO:0005737">
    <property type="term" value="C:cytoplasm"/>
    <property type="evidence" value="ECO:0007669"/>
    <property type="project" value="UniProtKB-SubCell"/>
</dbReference>
<dbReference type="SUPFAM" id="SSF55729">
    <property type="entry name" value="Acyl-CoA N-acyltransferases (Nat)"/>
    <property type="match status" value="1"/>
</dbReference>
<evidence type="ECO:0000256" key="6">
    <source>
        <dbReference type="ARBA" id="ARBA00023315"/>
    </source>
</evidence>
<dbReference type="EMBL" id="PZJJ01000002">
    <property type="protein sequence ID" value="PTL40238.1"/>
    <property type="molecule type" value="Genomic_DNA"/>
</dbReference>
<dbReference type="EC" id="2.3.2.16" evidence="8"/>
<comment type="similarity">
    <text evidence="2">Belongs to the FemABX family.</text>
</comment>
<evidence type="ECO:0000256" key="10">
    <source>
        <dbReference type="ARBA" id="ARBA00042933"/>
    </source>
</evidence>
<evidence type="ECO:0000256" key="1">
    <source>
        <dbReference type="ARBA" id="ARBA00004496"/>
    </source>
</evidence>
<sequence length="353" mass="41346">MLAHSERKVFHVVEDKKLWDMIITQFPQADVYYTHAYCNWTAEAEGGKAKLIFFKCDNGIIIYPVIIRNIRLGQKEEVYDITSPYGYGGPLLRGEPETLSEFKEALRHYCTKNNIISEVIRLHPLLNNAEYMTEYCPIQYVRQTTAVNLKPSLEDIRRNYSKMNKRNIKKAVKNNVVCREVQKTEENIESFYNLYKETMERKQASSYYFFGKESLKKQLIDTPISKSHLLFAYDGEEVISAVVLFTSNELAHYHLGASRKEYLYLRPNNLIFDYMTKVSKEAGCHLLHLGGGYQENDNLFMYKTSFTDNNNYNFYIGKRVYDETLYKEMEERAGSSAEETFFPSYRAPVREKV</sequence>
<dbReference type="GO" id="GO:0016755">
    <property type="term" value="F:aminoacyltransferase activity"/>
    <property type="evidence" value="ECO:0007669"/>
    <property type="project" value="InterPro"/>
</dbReference>
<evidence type="ECO:0000256" key="3">
    <source>
        <dbReference type="ARBA" id="ARBA00022679"/>
    </source>
</evidence>
<dbReference type="Pfam" id="PF13480">
    <property type="entry name" value="Acetyltransf_6"/>
    <property type="match status" value="1"/>
</dbReference>
<comment type="subcellular location">
    <subcellularLocation>
        <location evidence="1">Cytoplasm</location>
    </subcellularLocation>
</comment>
<dbReference type="GO" id="GO:0071555">
    <property type="term" value="P:cell wall organization"/>
    <property type="evidence" value="ECO:0007669"/>
    <property type="project" value="UniProtKB-KW"/>
</dbReference>
<keyword evidence="5" id="KW-0573">Peptidoglycan synthesis</keyword>
<evidence type="ECO:0000256" key="4">
    <source>
        <dbReference type="ARBA" id="ARBA00022960"/>
    </source>
</evidence>
<evidence type="ECO:0000256" key="8">
    <source>
        <dbReference type="ARBA" id="ARBA00039074"/>
    </source>
</evidence>
<dbReference type="GO" id="GO:0008360">
    <property type="term" value="P:regulation of cell shape"/>
    <property type="evidence" value="ECO:0007669"/>
    <property type="project" value="UniProtKB-KW"/>
</dbReference>
<evidence type="ECO:0000256" key="2">
    <source>
        <dbReference type="ARBA" id="ARBA00009943"/>
    </source>
</evidence>
<evidence type="ECO:0000259" key="12">
    <source>
        <dbReference type="Pfam" id="PF13480"/>
    </source>
</evidence>
<dbReference type="InterPro" id="IPR016181">
    <property type="entry name" value="Acyl_CoA_acyltransferase"/>
</dbReference>
<evidence type="ECO:0000313" key="14">
    <source>
        <dbReference type="Proteomes" id="UP000240509"/>
    </source>
</evidence>
<organism evidence="13 14">
    <name type="scientific">Alkalicoccus saliphilus</name>
    <dbReference type="NCBI Taxonomy" id="200989"/>
    <lineage>
        <taxon>Bacteria</taxon>
        <taxon>Bacillati</taxon>
        <taxon>Bacillota</taxon>
        <taxon>Bacilli</taxon>
        <taxon>Bacillales</taxon>
        <taxon>Bacillaceae</taxon>
        <taxon>Alkalicoccus</taxon>
    </lineage>
</organism>
<feature type="domain" description="BioF2-like acetyltransferase" evidence="12">
    <location>
        <begin position="163"/>
        <end position="294"/>
    </location>
</feature>
<evidence type="ECO:0000256" key="9">
    <source>
        <dbReference type="ARBA" id="ARBA00040679"/>
    </source>
</evidence>
<reference evidence="13 14" key="1">
    <citation type="submission" date="2018-03" db="EMBL/GenBank/DDBJ databases">
        <title>Alkalicoccus saliphilus sp. nov., isolated from a mineral pool.</title>
        <authorList>
            <person name="Zhao B."/>
        </authorList>
    </citation>
    <scope>NUCLEOTIDE SEQUENCE [LARGE SCALE GENOMIC DNA]</scope>
    <source>
        <strain evidence="13 14">6AG</strain>
    </source>
</reference>
<evidence type="ECO:0000256" key="5">
    <source>
        <dbReference type="ARBA" id="ARBA00022984"/>
    </source>
</evidence>
<dbReference type="PROSITE" id="PS51191">
    <property type="entry name" value="FEMABX"/>
    <property type="match status" value="1"/>
</dbReference>
<keyword evidence="3" id="KW-0808">Transferase</keyword>
<dbReference type="PANTHER" id="PTHR36174:SF1">
    <property type="entry name" value="LIPID II:GLYCINE GLYCYLTRANSFERASE"/>
    <property type="match status" value="1"/>
</dbReference>
<dbReference type="AlphaFoldDB" id="A0A2T4UA06"/>
<comment type="catalytic activity">
    <reaction evidence="11">
        <text>beta-D-GlcNAc-(1-&gt;4)-Mur2Ac(oyl-L-Ala-D-isoglutaminyl-L-Lys-D-Ala-D-Ala)-di-trans,octa-cis-undecaprenyl diphosphate + glycyl-tRNA(Gly) = beta-D-GlcNAc-(1-&gt;4)-Mur2Ac(oyl-L-Ala-D-isoglutaminyl-L-Lys-(N(6)-Gly)-D-Ala-D-Ala)-di-trans,octa-cis-undecaprenyl diphosphate + tRNA(Gly) + H(+)</text>
        <dbReference type="Rhea" id="RHEA:30435"/>
        <dbReference type="Rhea" id="RHEA-COMP:9664"/>
        <dbReference type="Rhea" id="RHEA-COMP:9683"/>
        <dbReference type="ChEBI" id="CHEBI:15378"/>
        <dbReference type="ChEBI" id="CHEBI:62233"/>
        <dbReference type="ChEBI" id="CHEBI:62234"/>
        <dbReference type="ChEBI" id="CHEBI:78442"/>
        <dbReference type="ChEBI" id="CHEBI:78522"/>
        <dbReference type="EC" id="2.3.2.16"/>
    </reaction>
</comment>
<dbReference type="InterPro" id="IPR050644">
    <property type="entry name" value="PG_Glycine_Bridge_Synth"/>
</dbReference>
<evidence type="ECO:0000256" key="7">
    <source>
        <dbReference type="ARBA" id="ARBA00023316"/>
    </source>
</evidence>
<dbReference type="Gene3D" id="3.40.630.30">
    <property type="match status" value="1"/>
</dbReference>
<comment type="caution">
    <text evidence="13">The sequence shown here is derived from an EMBL/GenBank/DDBJ whole genome shotgun (WGS) entry which is preliminary data.</text>
</comment>
<keyword evidence="4" id="KW-0133">Cell shape</keyword>
<name>A0A2T4UA06_9BACI</name>
<evidence type="ECO:0000313" key="13">
    <source>
        <dbReference type="EMBL" id="PTL40238.1"/>
    </source>
</evidence>